<reference evidence="2 3" key="1">
    <citation type="submission" date="2023-07" db="EMBL/GenBank/DDBJ databases">
        <title>The novel representative of Negativicutes class, Anaeroselena agilis gen. nov. sp. nov.</title>
        <authorList>
            <person name="Prokofeva M.I."/>
            <person name="Elcheninov A.G."/>
            <person name="Klyukina A."/>
            <person name="Kublanov I.V."/>
            <person name="Frolov E.N."/>
            <person name="Podosokorskaya O.A."/>
        </authorList>
    </citation>
    <scope>NUCLEOTIDE SEQUENCE [LARGE SCALE GENOMIC DNA]</scope>
    <source>
        <strain evidence="2 3">4137-cl</strain>
    </source>
</reference>
<protein>
    <submittedName>
        <fullName evidence="2">Acyl carrier protein</fullName>
    </submittedName>
</protein>
<dbReference type="PROSITE" id="PS50075">
    <property type="entry name" value="CARRIER"/>
    <property type="match status" value="1"/>
</dbReference>
<dbReference type="Proteomes" id="UP001254848">
    <property type="component" value="Unassembled WGS sequence"/>
</dbReference>
<feature type="domain" description="Carrier" evidence="1">
    <location>
        <begin position="1"/>
        <end position="79"/>
    </location>
</feature>
<evidence type="ECO:0000313" key="2">
    <source>
        <dbReference type="EMBL" id="MDT8902772.1"/>
    </source>
</evidence>
<dbReference type="RefSeq" id="WP_413781245.1">
    <property type="nucleotide sequence ID" value="NZ_JAUOZS010000001.1"/>
</dbReference>
<name>A0ABU3P155_9FIRM</name>
<dbReference type="InterPro" id="IPR009081">
    <property type="entry name" value="PP-bd_ACP"/>
</dbReference>
<gene>
    <name evidence="2" type="ORF">Q4T40_16145</name>
</gene>
<comment type="caution">
    <text evidence="2">The sequence shown here is derived from an EMBL/GenBank/DDBJ whole genome shotgun (WGS) entry which is preliminary data.</text>
</comment>
<dbReference type="InterPro" id="IPR036736">
    <property type="entry name" value="ACP-like_sf"/>
</dbReference>
<keyword evidence="3" id="KW-1185">Reference proteome</keyword>
<evidence type="ECO:0000259" key="1">
    <source>
        <dbReference type="PROSITE" id="PS50075"/>
    </source>
</evidence>
<dbReference type="EMBL" id="JAUOZS010000001">
    <property type="protein sequence ID" value="MDT8902772.1"/>
    <property type="molecule type" value="Genomic_DNA"/>
</dbReference>
<accession>A0ABU3P155</accession>
<dbReference type="Gene3D" id="1.10.1200.10">
    <property type="entry name" value="ACP-like"/>
    <property type="match status" value="1"/>
</dbReference>
<sequence length="81" mass="8906">MDTTQIEKTVKEIIVKRLPKTNPAAIQGDAELDKLGMDSLAASWILADMEEAFGFNMPGPENCILKTVANAVDYVDKNLPR</sequence>
<evidence type="ECO:0000313" key="3">
    <source>
        <dbReference type="Proteomes" id="UP001254848"/>
    </source>
</evidence>
<dbReference type="Pfam" id="PF00550">
    <property type="entry name" value="PP-binding"/>
    <property type="match status" value="1"/>
</dbReference>
<organism evidence="2 3">
    <name type="scientific">Anaeroselena agilis</name>
    <dbReference type="NCBI Taxonomy" id="3063788"/>
    <lineage>
        <taxon>Bacteria</taxon>
        <taxon>Bacillati</taxon>
        <taxon>Bacillota</taxon>
        <taxon>Negativicutes</taxon>
        <taxon>Acetonemataceae</taxon>
        <taxon>Anaeroselena</taxon>
    </lineage>
</organism>
<proteinExistence type="predicted"/>
<dbReference type="SUPFAM" id="SSF47336">
    <property type="entry name" value="ACP-like"/>
    <property type="match status" value="1"/>
</dbReference>